<keyword evidence="1" id="KW-0812">Transmembrane</keyword>
<reference evidence="3" key="1">
    <citation type="submission" date="2016-11" db="EMBL/GenBank/DDBJ databases">
        <authorList>
            <person name="Varghese N."/>
            <person name="Submissions S."/>
        </authorList>
    </citation>
    <scope>NUCLEOTIDE SEQUENCE [LARGE SCALE GENOMIC DNA]</scope>
    <source>
        <strain evidence="3">DSM 10124</strain>
    </source>
</reference>
<evidence type="ECO:0000256" key="1">
    <source>
        <dbReference type="SAM" id="Phobius"/>
    </source>
</evidence>
<feature type="transmembrane region" description="Helical" evidence="1">
    <location>
        <begin position="92"/>
        <end position="112"/>
    </location>
</feature>
<dbReference type="InterPro" id="IPR011990">
    <property type="entry name" value="TPR-like_helical_dom_sf"/>
</dbReference>
<name>A0A1M4Z1Y1_9CLOT</name>
<dbReference type="Gene3D" id="1.25.40.10">
    <property type="entry name" value="Tetratricopeptide repeat domain"/>
    <property type="match status" value="1"/>
</dbReference>
<evidence type="ECO:0008006" key="4">
    <source>
        <dbReference type="Google" id="ProtNLM"/>
    </source>
</evidence>
<dbReference type="EMBL" id="FQVG01000036">
    <property type="protein sequence ID" value="SHF12061.1"/>
    <property type="molecule type" value="Genomic_DNA"/>
</dbReference>
<organism evidence="2 3">
    <name type="scientific">Caloramator proteoclasticus DSM 10124</name>
    <dbReference type="NCBI Taxonomy" id="1121262"/>
    <lineage>
        <taxon>Bacteria</taxon>
        <taxon>Bacillati</taxon>
        <taxon>Bacillota</taxon>
        <taxon>Clostridia</taxon>
        <taxon>Eubacteriales</taxon>
        <taxon>Clostridiaceae</taxon>
        <taxon>Caloramator</taxon>
    </lineage>
</organism>
<dbReference type="AlphaFoldDB" id="A0A1M4Z1Y1"/>
<accession>A0A1M4Z1Y1</accession>
<keyword evidence="1" id="KW-0472">Membrane</keyword>
<dbReference type="Proteomes" id="UP000184423">
    <property type="component" value="Unassembled WGS sequence"/>
</dbReference>
<dbReference type="RefSeq" id="WP_073249159.1">
    <property type="nucleotide sequence ID" value="NZ_FQVG01000036.1"/>
</dbReference>
<protein>
    <recommendedName>
        <fullName evidence="4">Tetratricopeptide repeat-containing protein</fullName>
    </recommendedName>
</protein>
<keyword evidence="3" id="KW-1185">Reference proteome</keyword>
<gene>
    <name evidence="2" type="ORF">SAMN02746091_01809</name>
</gene>
<keyword evidence="1" id="KW-1133">Transmembrane helix</keyword>
<proteinExistence type="predicted"/>
<evidence type="ECO:0000313" key="2">
    <source>
        <dbReference type="EMBL" id="SHF12061.1"/>
    </source>
</evidence>
<sequence>MDSKSYNRILNLIKDKENPAALNAAGVLLIFYEYFEEAYAILNFNFDANGDEFAKKYLKEFWLIKEYIKDFNRALELANKKDYRYAQKILEFYYNKGLMTISGFKLFMICLFKRRRFKEFRRVNEEIKSLGFDIDFDKYIQHLNFKIKSLLFTSSIIPSVLVGAYIVKSNSKTEVVYRDLPQEKQIVYKYVEDDSSKRLKDVLGSQLESSLYKNGLKMYKNKRYDEAYNYFKLAYEFTSNSYIKQHTLFLLAKVSKNLKRDDAVVYYKEYVREFKYGCYYDEALYDLFFLLYEKGQVEAKEYANMIDRRSIFFNNKIKRIIGGGI</sequence>
<evidence type="ECO:0000313" key="3">
    <source>
        <dbReference type="Proteomes" id="UP000184423"/>
    </source>
</evidence>